<dbReference type="InterPro" id="IPR018490">
    <property type="entry name" value="cNMP-bd_dom_sf"/>
</dbReference>
<dbReference type="InterPro" id="IPR036390">
    <property type="entry name" value="WH_DNA-bd_sf"/>
</dbReference>
<protein>
    <submittedName>
        <fullName evidence="5">cAMP-binding proteins - catabolite gene activator and regulatory subunit of cAMP-dependent protein kinases</fullName>
    </submittedName>
</protein>
<dbReference type="InterPro" id="IPR000595">
    <property type="entry name" value="cNMP-bd_dom"/>
</dbReference>
<dbReference type="GO" id="GO:0005829">
    <property type="term" value="C:cytosol"/>
    <property type="evidence" value="ECO:0007669"/>
    <property type="project" value="TreeGrafter"/>
</dbReference>
<dbReference type="PANTHER" id="PTHR24567">
    <property type="entry name" value="CRP FAMILY TRANSCRIPTIONAL REGULATORY PROTEIN"/>
    <property type="match status" value="1"/>
</dbReference>
<keyword evidence="1" id="KW-0805">Transcription regulation</keyword>
<keyword evidence="2" id="KW-0238">DNA-binding</keyword>
<evidence type="ECO:0000256" key="3">
    <source>
        <dbReference type="ARBA" id="ARBA00023163"/>
    </source>
</evidence>
<dbReference type="AlphaFoldDB" id="A0A6J4SIS6"/>
<sequence>MLDAHLKKLRARDDISAAEEQAIRAGVREVIKVPADGLVVRANQPLEVCTILLSGIAARQKDMPDGKRQITEIHVPGDFTDLHSFTLKRLDHDVVALSACSFAVLPHKYLEQITETQPHLTRVYWFGTNMDAAIHREWVVSLGTRSALARMAHLFCELHIRLGIVDLTRGDSFDLPITQQELAEMIGITPVHANRTLQELRKNGWLEFAGALATIKDLEALKRAAEFDPAYLYLERGRR</sequence>
<evidence type="ECO:0000259" key="4">
    <source>
        <dbReference type="PROSITE" id="PS51063"/>
    </source>
</evidence>
<dbReference type="Gene3D" id="1.10.10.10">
    <property type="entry name" value="Winged helix-like DNA-binding domain superfamily/Winged helix DNA-binding domain"/>
    <property type="match status" value="1"/>
</dbReference>
<dbReference type="Gene3D" id="2.60.120.10">
    <property type="entry name" value="Jelly Rolls"/>
    <property type="match status" value="1"/>
</dbReference>
<dbReference type="InterPro" id="IPR012318">
    <property type="entry name" value="HTH_CRP"/>
</dbReference>
<dbReference type="SUPFAM" id="SSF46785">
    <property type="entry name" value="Winged helix' DNA-binding domain"/>
    <property type="match status" value="1"/>
</dbReference>
<accession>A0A6J4SIS6</accession>
<dbReference type="InterPro" id="IPR036388">
    <property type="entry name" value="WH-like_DNA-bd_sf"/>
</dbReference>
<dbReference type="GO" id="GO:0003677">
    <property type="term" value="F:DNA binding"/>
    <property type="evidence" value="ECO:0007669"/>
    <property type="project" value="UniProtKB-KW"/>
</dbReference>
<reference evidence="5" key="1">
    <citation type="submission" date="2020-02" db="EMBL/GenBank/DDBJ databases">
        <authorList>
            <person name="Meier V. D."/>
        </authorList>
    </citation>
    <scope>NUCLEOTIDE SEQUENCE</scope>
    <source>
        <strain evidence="5">AVDCRST_MAG44</strain>
    </source>
</reference>
<dbReference type="Pfam" id="PF13545">
    <property type="entry name" value="HTH_Crp_2"/>
    <property type="match status" value="1"/>
</dbReference>
<evidence type="ECO:0000313" key="5">
    <source>
        <dbReference type="EMBL" id="CAA9500489.1"/>
    </source>
</evidence>
<dbReference type="PROSITE" id="PS51063">
    <property type="entry name" value="HTH_CRP_2"/>
    <property type="match status" value="1"/>
</dbReference>
<evidence type="ECO:0000256" key="2">
    <source>
        <dbReference type="ARBA" id="ARBA00023125"/>
    </source>
</evidence>
<dbReference type="InterPro" id="IPR014710">
    <property type="entry name" value="RmlC-like_jellyroll"/>
</dbReference>
<gene>
    <name evidence="5" type="ORF">AVDCRST_MAG44-733</name>
</gene>
<dbReference type="SUPFAM" id="SSF51206">
    <property type="entry name" value="cAMP-binding domain-like"/>
    <property type="match status" value="1"/>
</dbReference>
<dbReference type="SMART" id="SM00419">
    <property type="entry name" value="HTH_CRP"/>
    <property type="match status" value="1"/>
</dbReference>
<organism evidence="5">
    <name type="scientific">uncultured Sphingomonas sp</name>
    <dbReference type="NCBI Taxonomy" id="158754"/>
    <lineage>
        <taxon>Bacteria</taxon>
        <taxon>Pseudomonadati</taxon>
        <taxon>Pseudomonadota</taxon>
        <taxon>Alphaproteobacteria</taxon>
        <taxon>Sphingomonadales</taxon>
        <taxon>Sphingomonadaceae</taxon>
        <taxon>Sphingomonas</taxon>
        <taxon>environmental samples</taxon>
    </lineage>
</organism>
<dbReference type="GO" id="GO:0003700">
    <property type="term" value="F:DNA-binding transcription factor activity"/>
    <property type="evidence" value="ECO:0007669"/>
    <property type="project" value="TreeGrafter"/>
</dbReference>
<evidence type="ECO:0000256" key="1">
    <source>
        <dbReference type="ARBA" id="ARBA00023015"/>
    </source>
</evidence>
<dbReference type="CDD" id="cd00038">
    <property type="entry name" value="CAP_ED"/>
    <property type="match status" value="1"/>
</dbReference>
<dbReference type="PANTHER" id="PTHR24567:SF68">
    <property type="entry name" value="DNA-BINDING TRANSCRIPTIONAL DUAL REGULATOR CRP"/>
    <property type="match status" value="1"/>
</dbReference>
<dbReference type="Pfam" id="PF00027">
    <property type="entry name" value="cNMP_binding"/>
    <property type="match status" value="1"/>
</dbReference>
<feature type="domain" description="HTH crp-type" evidence="4">
    <location>
        <begin position="145"/>
        <end position="219"/>
    </location>
</feature>
<name>A0A6J4SIS6_9SPHN</name>
<proteinExistence type="predicted"/>
<dbReference type="EMBL" id="CADCVY010000054">
    <property type="protein sequence ID" value="CAA9500489.1"/>
    <property type="molecule type" value="Genomic_DNA"/>
</dbReference>
<dbReference type="InterPro" id="IPR050397">
    <property type="entry name" value="Env_Response_Regulators"/>
</dbReference>
<keyword evidence="3" id="KW-0804">Transcription</keyword>